<dbReference type="SUPFAM" id="SSF63817">
    <property type="entry name" value="Sortase"/>
    <property type="match status" value="1"/>
</dbReference>
<dbReference type="Pfam" id="PF04203">
    <property type="entry name" value="Sortase"/>
    <property type="match status" value="1"/>
</dbReference>
<dbReference type="InterPro" id="IPR041999">
    <property type="entry name" value="Sortase_D_1"/>
</dbReference>
<keyword evidence="1 4" id="KW-0378">Hydrolase</keyword>
<organism evidence="4 5">
    <name type="scientific">Pseudomarimonas arenosa</name>
    <dbReference type="NCBI Taxonomy" id="2774145"/>
    <lineage>
        <taxon>Bacteria</taxon>
        <taxon>Pseudomonadati</taxon>
        <taxon>Pseudomonadota</taxon>
        <taxon>Gammaproteobacteria</taxon>
        <taxon>Lysobacterales</taxon>
        <taxon>Lysobacteraceae</taxon>
        <taxon>Pseudomarimonas</taxon>
    </lineage>
</organism>
<comment type="caution">
    <text evidence="4">The sequence shown here is derived from an EMBL/GenBank/DDBJ whole genome shotgun (WGS) entry which is preliminary data.</text>
</comment>
<feature type="signal peptide" evidence="3">
    <location>
        <begin position="1"/>
        <end position="22"/>
    </location>
</feature>
<evidence type="ECO:0000256" key="2">
    <source>
        <dbReference type="SAM" id="MobiDB-lite"/>
    </source>
</evidence>
<protein>
    <submittedName>
        <fullName evidence="4">Class GN sortase</fullName>
        <ecNumber evidence="4">3.4.22.-</ecNumber>
    </submittedName>
</protein>
<gene>
    <name evidence="4" type="ORF">IFO71_05190</name>
</gene>
<dbReference type="AlphaFoldDB" id="A0AAW3ZL24"/>
<dbReference type="InterPro" id="IPR022445">
    <property type="entry name" value="Sortase_proteobact_type"/>
</dbReference>
<accession>A0AAW3ZL24</accession>
<reference evidence="4 5" key="1">
    <citation type="submission" date="2020-09" db="EMBL/GenBank/DDBJ databases">
        <title>Pseudoxanthomonas sp. CAU 1598 isolated from sand of Yaerae Beach.</title>
        <authorList>
            <person name="Kim W."/>
        </authorList>
    </citation>
    <scope>NUCLEOTIDE SEQUENCE [LARGE SCALE GENOMIC DNA]</scope>
    <source>
        <strain evidence="4 5">CAU 1598</strain>
    </source>
</reference>
<dbReference type="InterPro" id="IPR023365">
    <property type="entry name" value="Sortase_dom-sf"/>
</dbReference>
<proteinExistence type="predicted"/>
<dbReference type="EMBL" id="JACYTR010000007">
    <property type="protein sequence ID" value="MBD8525131.1"/>
    <property type="molecule type" value="Genomic_DNA"/>
</dbReference>
<evidence type="ECO:0000256" key="1">
    <source>
        <dbReference type="ARBA" id="ARBA00022801"/>
    </source>
</evidence>
<dbReference type="Gene3D" id="2.40.260.10">
    <property type="entry name" value="Sortase"/>
    <property type="match status" value="1"/>
</dbReference>
<evidence type="ECO:0000313" key="5">
    <source>
        <dbReference type="Proteomes" id="UP000613768"/>
    </source>
</evidence>
<dbReference type="GO" id="GO:0016787">
    <property type="term" value="F:hydrolase activity"/>
    <property type="evidence" value="ECO:0007669"/>
    <property type="project" value="UniProtKB-KW"/>
</dbReference>
<dbReference type="InterPro" id="IPR005754">
    <property type="entry name" value="Sortase"/>
</dbReference>
<sequence length="216" mass="23630">MKRSVLAAGALLLTALGLAAQASWLHAKAWLAQEMLEQAWQDSLAQGGSQRPWPWADTHPVAKLHVPGLGIEQIVLAGDSGRVMAFGPGWAPASAEPSDRLGSKVISGHRDTHFAWLAELTSGDLIELESLDQGRPQRRLYWISDLRVADSRVERLTIDDAQDRLVLVTCWPFNAMTSGGPMRYVVTAIPLERSEPADQTARTRATSARMREITSA</sequence>
<dbReference type="EC" id="3.4.22.-" evidence="4"/>
<keyword evidence="3" id="KW-0732">Signal</keyword>
<evidence type="ECO:0000313" key="4">
    <source>
        <dbReference type="EMBL" id="MBD8525131.1"/>
    </source>
</evidence>
<feature type="chain" id="PRO_5043980378" evidence="3">
    <location>
        <begin position="23"/>
        <end position="216"/>
    </location>
</feature>
<dbReference type="Proteomes" id="UP000613768">
    <property type="component" value="Unassembled WGS sequence"/>
</dbReference>
<evidence type="ECO:0000256" key="3">
    <source>
        <dbReference type="SAM" id="SignalP"/>
    </source>
</evidence>
<dbReference type="RefSeq" id="WP_192028482.1">
    <property type="nucleotide sequence ID" value="NZ_JACYTR010000007.1"/>
</dbReference>
<name>A0AAW3ZL24_9GAMM</name>
<feature type="region of interest" description="Disordered" evidence="2">
    <location>
        <begin position="196"/>
        <end position="216"/>
    </location>
</feature>
<keyword evidence="5" id="KW-1185">Reference proteome</keyword>
<dbReference type="NCBIfam" id="TIGR03784">
    <property type="entry name" value="marine_sortase"/>
    <property type="match status" value="1"/>
</dbReference>
<dbReference type="CDD" id="cd05828">
    <property type="entry name" value="Sortase_D_1"/>
    <property type="match status" value="1"/>
</dbReference>